<keyword evidence="9" id="KW-1185">Reference proteome</keyword>
<feature type="domain" description="DUF7650" evidence="6">
    <location>
        <begin position="348"/>
        <end position="435"/>
    </location>
</feature>
<dbReference type="PANTHER" id="PTHR13859:SF34">
    <property type="entry name" value="SANT DOMAIN-CONTAINING PROTEIN"/>
    <property type="match status" value="1"/>
</dbReference>
<dbReference type="Pfam" id="PF24662">
    <property type="entry name" value="DUF7650"/>
    <property type="match status" value="1"/>
</dbReference>
<dbReference type="AlphaFoldDB" id="A0A7J6HED3"/>
<protein>
    <recommendedName>
        <fullName evidence="10">SANT domain-containing protein</fullName>
    </recommendedName>
</protein>
<feature type="region of interest" description="Disordered" evidence="5">
    <location>
        <begin position="960"/>
        <end position="986"/>
    </location>
</feature>
<keyword evidence="3" id="KW-0804">Transcription</keyword>
<comment type="caution">
    <text evidence="8">The sequence shown here is derived from an EMBL/GenBank/DDBJ whole genome shotgun (WGS) entry which is preliminary data.</text>
</comment>
<evidence type="ECO:0000256" key="5">
    <source>
        <dbReference type="SAM" id="MobiDB-lite"/>
    </source>
</evidence>
<gene>
    <name evidence="8" type="ORF">G4B88_007699</name>
</gene>
<evidence type="ECO:0000256" key="3">
    <source>
        <dbReference type="ARBA" id="ARBA00023163"/>
    </source>
</evidence>
<dbReference type="Pfam" id="PF25826">
    <property type="entry name" value="DUF7952"/>
    <property type="match status" value="1"/>
</dbReference>
<keyword evidence="4" id="KW-0539">Nucleus</keyword>
<evidence type="ECO:0000313" key="9">
    <source>
        <dbReference type="Proteomes" id="UP000583929"/>
    </source>
</evidence>
<accession>A0A7J6HED3</accession>
<evidence type="ECO:0000256" key="1">
    <source>
        <dbReference type="ARBA" id="ARBA00004123"/>
    </source>
</evidence>
<dbReference type="GO" id="GO:0003714">
    <property type="term" value="F:transcription corepressor activity"/>
    <property type="evidence" value="ECO:0007669"/>
    <property type="project" value="TreeGrafter"/>
</dbReference>
<evidence type="ECO:0000256" key="4">
    <source>
        <dbReference type="ARBA" id="ARBA00023242"/>
    </source>
</evidence>
<dbReference type="InterPro" id="IPR057712">
    <property type="entry name" value="DUF7952"/>
</dbReference>
<evidence type="ECO:0000256" key="2">
    <source>
        <dbReference type="ARBA" id="ARBA00023015"/>
    </source>
</evidence>
<dbReference type="GO" id="GO:0005634">
    <property type="term" value="C:nucleus"/>
    <property type="evidence" value="ECO:0007669"/>
    <property type="project" value="UniProtKB-SubCell"/>
</dbReference>
<dbReference type="EMBL" id="JAATIQ010000048">
    <property type="protein sequence ID" value="KAF4393713.1"/>
    <property type="molecule type" value="Genomic_DNA"/>
</dbReference>
<evidence type="ECO:0000259" key="6">
    <source>
        <dbReference type="Pfam" id="PF24662"/>
    </source>
</evidence>
<feature type="compositionally biased region" description="Low complexity" evidence="5">
    <location>
        <begin position="965"/>
        <end position="977"/>
    </location>
</feature>
<feature type="region of interest" description="Disordered" evidence="5">
    <location>
        <begin position="728"/>
        <end position="754"/>
    </location>
</feature>
<sequence>MDYVEMNVMDSKKGVCVSGGNSTSTEVSDVFDIFGEPEILPRVGSEYQVELPSLITVHEYLRLSNSFAEAEISFRGPQNVLTGMPIPVVWISEKTNENKDLEEQEALKGVDVNNKNELLQSECVDITSKLKLELLDVTSLKLGESEDFFSKNCAKVEVLQPEDEGQGQFLVPGCLGDIWSRIEEAGFLLGLYIFGKNLVVVKRFIESKQMGEMLSYYYGRFYGSKRYRRWSECRKIKSRRSIFGQRIFTGLRHQELLSRLLPHVSEECQITVQQISKTYGEGKISLEQYVLTLKATFGLPALVEAVGVGKGKQDLTGIVMDTPKANQHAPVRPEIPMGKACSALTTPEIIKFLTGDFRLSKARSSDLFWEAVWPRLLDRGWHSEEPYNHGFPTGSRNSLVFLIPGIKKFSRRKLVKGDHYFDSVSDVLRKVASNPELIEIECDRSKEENGWTDETKVEQEDILNKESHCYLKPRTPIQGANVTKFTVVDTSLSNGKSCSVREVRCLPGESMNSHTSSLSDSEEEDDGEIHDDEFDDKYSSSDTFGLNKDETNDLRATITNSCKTLPYYGYKQSYLVNGASFTTLPANNFEDEEADTLRHIQQDKATKSKFVKEMVSADIHPFVPVAKRRRRSPPRRKEATSLSTANSRVDLTFQQEAKSCINSCDFSESIVTHTKLPGIPNSNLLAAEHPLEKPPFRALFDLNIPFSQDAETDIFMTDYKTNEVDKPQAVKSPECGTNSEQETKVSSRRHSTRNRPLTTKVLEAFACGYLDTKQKRKTKNNAFGGENLRLLRTPKRARTCSVTPSDSESLNSFTVDFTVNQNGNAIKNSNTVAAAAAEVFNNPGNAMKNSNAAASEELTLRGSQTSGICKPPLLAMVVQVKWPLKTITTFMVECSPFAQARVLLLLHARFLLLLNPNSEGFADTYQSIITVINEIGGFVTFVDNLNRASRKMGQAFRRASGRFRTTSTTDATSSWSTPKNVVDRKPPTVTTTINEEIPKTAQLGAAPDSDVNLGRNVDNVLEERDPKFDAMLGQMVGRIKTKPGGKLEMGEAFVVEQYKRPLPKLRNTKPDYSSIEDAQTPSGTLNVAQLRHIVLLHEGKAADQNGPMNAQQIAEKFRVDVAEVHKILQFISLPPEEEKKKDGNKF</sequence>
<feature type="compositionally biased region" description="Acidic residues" evidence="5">
    <location>
        <begin position="520"/>
        <end position="535"/>
    </location>
</feature>
<feature type="domain" description="DUF7952" evidence="7">
    <location>
        <begin position="179"/>
        <end position="309"/>
    </location>
</feature>
<name>A0A7J6HED3_CANSA</name>
<comment type="subcellular location">
    <subcellularLocation>
        <location evidence="1">Nucleus</location>
    </subcellularLocation>
</comment>
<reference evidence="8 9" key="1">
    <citation type="journal article" date="2020" name="bioRxiv">
        <title>Sequence and annotation of 42 cannabis genomes reveals extensive copy number variation in cannabinoid synthesis and pathogen resistance genes.</title>
        <authorList>
            <person name="Mckernan K.J."/>
            <person name="Helbert Y."/>
            <person name="Kane L.T."/>
            <person name="Ebling H."/>
            <person name="Zhang L."/>
            <person name="Liu B."/>
            <person name="Eaton Z."/>
            <person name="Mclaughlin S."/>
            <person name="Kingan S."/>
            <person name="Baybayan P."/>
            <person name="Concepcion G."/>
            <person name="Jordan M."/>
            <person name="Riva A."/>
            <person name="Barbazuk W."/>
            <person name="Harkins T."/>
        </authorList>
    </citation>
    <scope>NUCLEOTIDE SEQUENCE [LARGE SCALE GENOMIC DNA]</scope>
    <source>
        <strain evidence="9">cv. Jamaican Lion 4</strain>
        <tissue evidence="8">Leaf</tissue>
    </source>
</reference>
<keyword evidence="2" id="KW-0805">Transcription regulation</keyword>
<proteinExistence type="predicted"/>
<feature type="region of interest" description="Disordered" evidence="5">
    <location>
        <begin position="509"/>
        <end position="546"/>
    </location>
</feature>
<evidence type="ECO:0000259" key="7">
    <source>
        <dbReference type="Pfam" id="PF25826"/>
    </source>
</evidence>
<organism evidence="8 9">
    <name type="scientific">Cannabis sativa</name>
    <name type="common">Hemp</name>
    <name type="synonym">Marijuana</name>
    <dbReference type="NCBI Taxonomy" id="3483"/>
    <lineage>
        <taxon>Eukaryota</taxon>
        <taxon>Viridiplantae</taxon>
        <taxon>Streptophyta</taxon>
        <taxon>Embryophyta</taxon>
        <taxon>Tracheophyta</taxon>
        <taxon>Spermatophyta</taxon>
        <taxon>Magnoliopsida</taxon>
        <taxon>eudicotyledons</taxon>
        <taxon>Gunneridae</taxon>
        <taxon>Pentapetalae</taxon>
        <taxon>rosids</taxon>
        <taxon>fabids</taxon>
        <taxon>Rosales</taxon>
        <taxon>Cannabaceae</taxon>
        <taxon>Cannabis</taxon>
    </lineage>
</organism>
<dbReference type="PANTHER" id="PTHR13859">
    <property type="entry name" value="ATROPHIN-RELATED"/>
    <property type="match status" value="1"/>
</dbReference>
<evidence type="ECO:0008006" key="10">
    <source>
        <dbReference type="Google" id="ProtNLM"/>
    </source>
</evidence>
<dbReference type="Proteomes" id="UP000583929">
    <property type="component" value="Unassembled WGS sequence"/>
</dbReference>
<dbReference type="InterPro" id="IPR056067">
    <property type="entry name" value="DUF7650"/>
</dbReference>
<evidence type="ECO:0000313" key="8">
    <source>
        <dbReference type="EMBL" id="KAF4393713.1"/>
    </source>
</evidence>